<evidence type="ECO:0000313" key="1">
    <source>
        <dbReference type="EMBL" id="EOR06096.1"/>
    </source>
</evidence>
<dbReference type="HOGENOM" id="CLU_3387630_0_0_6"/>
<dbReference type="Proteomes" id="UP000016203">
    <property type="component" value="Unassembled WGS sequence"/>
</dbReference>
<dbReference type="EMBL" id="AQFL01000014">
    <property type="protein sequence ID" value="EOR06096.1"/>
    <property type="molecule type" value="Genomic_DNA"/>
</dbReference>
<proteinExistence type="predicted"/>
<dbReference type="AlphaFoldDB" id="R9B116"/>
<comment type="caution">
    <text evidence="1">The sequence shown here is derived from an EMBL/GenBank/DDBJ whole genome shotgun (WGS) entry which is preliminary data.</text>
</comment>
<gene>
    <name evidence="1" type="ORF">F896_02554</name>
</gene>
<accession>R9B116</accession>
<sequence length="32" mass="3744">MRPDYLSHLDGVVCNFLDHFIKESLINIVNLK</sequence>
<evidence type="ECO:0000313" key="2">
    <source>
        <dbReference type="Proteomes" id="UP000016203"/>
    </source>
</evidence>
<organism evidence="1 2">
    <name type="scientific">Acinetobacter genomosp. 15BJ</name>
    <dbReference type="NCBI Taxonomy" id="106651"/>
    <lineage>
        <taxon>Bacteria</taxon>
        <taxon>Pseudomonadati</taxon>
        <taxon>Pseudomonadota</taxon>
        <taxon>Gammaproteobacteria</taxon>
        <taxon>Moraxellales</taxon>
        <taxon>Moraxellaceae</taxon>
        <taxon>Acinetobacter</taxon>
    </lineage>
</organism>
<protein>
    <submittedName>
        <fullName evidence="1">Uncharacterized protein</fullName>
    </submittedName>
</protein>
<name>R9B116_9GAMM</name>
<reference evidence="1 2" key="1">
    <citation type="submission" date="2013-03" db="EMBL/GenBank/DDBJ databases">
        <title>The Genome Sequence of Acinetobacter sp. CIP 110321.</title>
        <authorList>
            <consortium name="The Broad Institute Genome Sequencing Platform"/>
            <consortium name="The Broad Institute Genome Sequencing Center for Infectious Disease"/>
            <person name="Cerqueira G."/>
            <person name="Feldgarden M."/>
            <person name="Courvalin P."/>
            <person name="Perichon B."/>
            <person name="Grillot-Courvalin C."/>
            <person name="Clermont D."/>
            <person name="Rocha E."/>
            <person name="Yoon E.-J."/>
            <person name="Nemec A."/>
            <person name="Walker B."/>
            <person name="Young S.K."/>
            <person name="Zeng Q."/>
            <person name="Gargeya S."/>
            <person name="Fitzgerald M."/>
            <person name="Haas B."/>
            <person name="Abouelleil A."/>
            <person name="Alvarado L."/>
            <person name="Arachchi H.M."/>
            <person name="Berlin A.M."/>
            <person name="Chapman S.B."/>
            <person name="Dewar J."/>
            <person name="Goldberg J."/>
            <person name="Griggs A."/>
            <person name="Gujja S."/>
            <person name="Hansen M."/>
            <person name="Howarth C."/>
            <person name="Imamovic A."/>
            <person name="Larimer J."/>
            <person name="McCowan C."/>
            <person name="Murphy C."/>
            <person name="Neiman D."/>
            <person name="Pearson M."/>
            <person name="Priest M."/>
            <person name="Roberts A."/>
            <person name="Saif S."/>
            <person name="Shea T."/>
            <person name="Sisk P."/>
            <person name="Sykes S."/>
            <person name="Wortman J."/>
            <person name="Nusbaum C."/>
            <person name="Birren B."/>
        </authorList>
    </citation>
    <scope>NUCLEOTIDE SEQUENCE [LARGE SCALE GENOMIC DNA]</scope>
    <source>
        <strain evidence="1 2">CIP 110321</strain>
    </source>
</reference>